<comment type="caution">
    <text evidence="8">The sequence shown here is derived from an EMBL/GenBank/DDBJ whole genome shotgun (WGS) entry which is preliminary data.</text>
</comment>
<evidence type="ECO:0000259" key="7">
    <source>
        <dbReference type="Pfam" id="PF10484"/>
    </source>
</evidence>
<dbReference type="InterPro" id="IPR059242">
    <property type="entry name" value="mS23_dom"/>
</dbReference>
<dbReference type="GO" id="GO:0003735">
    <property type="term" value="F:structural constituent of ribosome"/>
    <property type="evidence" value="ECO:0007669"/>
    <property type="project" value="InterPro"/>
</dbReference>
<protein>
    <recommendedName>
        <fullName evidence="6">Small ribosomal subunit protein mS23</fullName>
    </recommendedName>
</protein>
<evidence type="ECO:0000313" key="9">
    <source>
        <dbReference type="Proteomes" id="UP001152747"/>
    </source>
</evidence>
<evidence type="ECO:0000256" key="2">
    <source>
        <dbReference type="ARBA" id="ARBA00009864"/>
    </source>
</evidence>
<keyword evidence="5" id="KW-0687">Ribonucleoprotein</keyword>
<evidence type="ECO:0000256" key="6">
    <source>
        <dbReference type="ARBA" id="ARBA00035137"/>
    </source>
</evidence>
<evidence type="ECO:0000256" key="3">
    <source>
        <dbReference type="ARBA" id="ARBA00022980"/>
    </source>
</evidence>
<dbReference type="GO" id="GO:0006412">
    <property type="term" value="P:translation"/>
    <property type="evidence" value="ECO:0007669"/>
    <property type="project" value="InterPro"/>
</dbReference>
<dbReference type="Proteomes" id="UP001152747">
    <property type="component" value="Unassembled WGS sequence"/>
</dbReference>
<dbReference type="PANTHER" id="PTHR15925">
    <property type="entry name" value="MITOCHONDRIAL RIBOSOMAL PROTEIN S23"/>
    <property type="match status" value="1"/>
</dbReference>
<evidence type="ECO:0000313" key="8">
    <source>
        <dbReference type="EMBL" id="CAI5445571.1"/>
    </source>
</evidence>
<dbReference type="CDD" id="cd23701">
    <property type="entry name" value="At1g26750"/>
    <property type="match status" value="1"/>
</dbReference>
<gene>
    <name evidence="8" type="ORF">CAMP_LOCUS8208</name>
</gene>
<comment type="similarity">
    <text evidence="2">Belongs to the mitochondrion-specific ribosomal protein mS23 family.</text>
</comment>
<evidence type="ECO:0000256" key="4">
    <source>
        <dbReference type="ARBA" id="ARBA00023128"/>
    </source>
</evidence>
<dbReference type="GO" id="GO:0005840">
    <property type="term" value="C:ribosome"/>
    <property type="evidence" value="ECO:0007669"/>
    <property type="project" value="InterPro"/>
</dbReference>
<dbReference type="GO" id="GO:0005739">
    <property type="term" value="C:mitochondrion"/>
    <property type="evidence" value="ECO:0007669"/>
    <property type="project" value="InterPro"/>
</dbReference>
<accession>A0A9P1N2M9</accession>
<dbReference type="InterPro" id="IPR023611">
    <property type="entry name" value="mS23_dom_met"/>
</dbReference>
<keyword evidence="9" id="KW-1185">Reference proteome</keyword>
<keyword evidence="3" id="KW-0689">Ribosomal protein</keyword>
<evidence type="ECO:0000256" key="5">
    <source>
        <dbReference type="ARBA" id="ARBA00023274"/>
    </source>
</evidence>
<keyword evidence="4" id="KW-0496">Mitochondrion</keyword>
<dbReference type="EMBL" id="CANHGI010000003">
    <property type="protein sequence ID" value="CAI5445571.1"/>
    <property type="molecule type" value="Genomic_DNA"/>
</dbReference>
<organism evidence="8 9">
    <name type="scientific">Caenorhabditis angaria</name>
    <dbReference type="NCBI Taxonomy" id="860376"/>
    <lineage>
        <taxon>Eukaryota</taxon>
        <taxon>Metazoa</taxon>
        <taxon>Ecdysozoa</taxon>
        <taxon>Nematoda</taxon>
        <taxon>Chromadorea</taxon>
        <taxon>Rhabditida</taxon>
        <taxon>Rhabditina</taxon>
        <taxon>Rhabditomorpha</taxon>
        <taxon>Rhabditoidea</taxon>
        <taxon>Rhabditidae</taxon>
        <taxon>Peloderinae</taxon>
        <taxon>Caenorhabditis</taxon>
    </lineage>
</organism>
<dbReference type="OrthoDB" id="10012356at2759"/>
<feature type="domain" description="Small ribosomal subunit protein mS23 conserved" evidence="7">
    <location>
        <begin position="6"/>
        <end position="132"/>
    </location>
</feature>
<dbReference type="InterPro" id="IPR019520">
    <property type="entry name" value="Ribosomal_mS23_met"/>
</dbReference>
<dbReference type="PANTHER" id="PTHR15925:SF2">
    <property type="entry name" value="SMALL RIBOSOMAL SUBUNIT PROTEIN MS23"/>
    <property type="match status" value="1"/>
</dbReference>
<reference evidence="8" key="1">
    <citation type="submission" date="2022-11" db="EMBL/GenBank/DDBJ databases">
        <authorList>
            <person name="Kikuchi T."/>
        </authorList>
    </citation>
    <scope>NUCLEOTIDE SEQUENCE</scope>
    <source>
        <strain evidence="8">PS1010</strain>
    </source>
</reference>
<dbReference type="AlphaFoldDB" id="A0A9P1N2M9"/>
<comment type="subcellular location">
    <subcellularLocation>
        <location evidence="1">Mitochondrion</location>
    </subcellularLocation>
</comment>
<sequence length="136" mass="15955">MAQFVARTERSGNIFSRVTGLIRAGQLSWSDRPLWYDVYVSSPPLSPPDWNVKLAKHGEPIRPIFYEEDVLRAKFYKKYRNTAAIQIDSSKQSISQQFLNEYQIIKNENPTEENKEEEEIFEKTEKRLQENGITLK</sequence>
<evidence type="ECO:0000256" key="1">
    <source>
        <dbReference type="ARBA" id="ARBA00004173"/>
    </source>
</evidence>
<proteinExistence type="inferred from homology"/>
<dbReference type="Pfam" id="PF10484">
    <property type="entry name" value="MRP-S23"/>
    <property type="match status" value="1"/>
</dbReference>
<name>A0A9P1N2M9_9PELO</name>